<dbReference type="Gene3D" id="2.60.40.4070">
    <property type="match status" value="1"/>
</dbReference>
<evidence type="ECO:0000259" key="1">
    <source>
        <dbReference type="Pfam" id="PF18962"/>
    </source>
</evidence>
<dbReference type="Pfam" id="PF18962">
    <property type="entry name" value="Por_Secre_tail"/>
    <property type="match status" value="1"/>
</dbReference>
<proteinExistence type="predicted"/>
<feature type="domain" description="Secretion system C-terminal sorting" evidence="1">
    <location>
        <begin position="364"/>
        <end position="442"/>
    </location>
</feature>
<dbReference type="SUPFAM" id="SSF50998">
    <property type="entry name" value="Quinoprotein alcohol dehydrogenase-like"/>
    <property type="match status" value="1"/>
</dbReference>
<sequence>NTFLKTYDYSGNDIGNFVIETTDGGYAIVGKTNSLGAGGYDVWLLKTDANGDTLWTKTYGDNLDDVGYCLRQTSDNGFIIAASKTIPNHYMDGWIIKTDANGKVEWDTTFGGELNGEYASFLIPAGNKTFVFSGASNSKSYVSKIDESGNILWQYTYFSNNSSSASAVCQTSDNGYAVVGSFQVSAGGSWYPNFFKLDNSGNLSWQVTYEDTEGYANRVMEVSDGGLILGGSWNGSLRVKKISSSGIDKWEYSYPGEYGTTVTSLIESSDGNILVLDNSPWARLRKLNLQGDTLWTRNKDINNEFIRYANVQLIGNNGLIMAGIGKNDAQNHEVILAKANEEGSMTGIGSYQAGQRKFVLEQNYPNPFTRFTTLSYTIPKVSGTIPVSINIYNMVGQKIKTLVDSKKAAGTYSIQFHADGLVPGIYFYQLNVGNQVSIKKMVLMK</sequence>
<accession>A0A3B0V1G4</accession>
<protein>
    <recommendedName>
        <fullName evidence="1">Secretion system C-terminal sorting domain-containing protein</fullName>
    </recommendedName>
</protein>
<gene>
    <name evidence="2" type="ORF">MNBD_BACTEROID07-2033</name>
</gene>
<dbReference type="AlphaFoldDB" id="A0A3B0V1G4"/>
<evidence type="ECO:0000313" key="2">
    <source>
        <dbReference type="EMBL" id="VAW30689.1"/>
    </source>
</evidence>
<name>A0A3B0V1G4_9ZZZZ</name>
<dbReference type="NCBIfam" id="TIGR04183">
    <property type="entry name" value="Por_Secre_tail"/>
    <property type="match status" value="1"/>
</dbReference>
<reference evidence="2" key="1">
    <citation type="submission" date="2018-06" db="EMBL/GenBank/DDBJ databases">
        <authorList>
            <person name="Zhirakovskaya E."/>
        </authorList>
    </citation>
    <scope>NUCLEOTIDE SEQUENCE</scope>
</reference>
<dbReference type="InterPro" id="IPR026444">
    <property type="entry name" value="Secre_tail"/>
</dbReference>
<dbReference type="EMBL" id="UOET01000552">
    <property type="protein sequence ID" value="VAW30689.1"/>
    <property type="molecule type" value="Genomic_DNA"/>
</dbReference>
<dbReference type="PANTHER" id="PTHR42754">
    <property type="entry name" value="ENDOGLUCANASE"/>
    <property type="match status" value="1"/>
</dbReference>
<dbReference type="PANTHER" id="PTHR42754:SF1">
    <property type="entry name" value="LIPOPROTEIN"/>
    <property type="match status" value="1"/>
</dbReference>
<feature type="non-terminal residue" evidence="2">
    <location>
        <position position="1"/>
    </location>
</feature>
<dbReference type="InterPro" id="IPR011047">
    <property type="entry name" value="Quinoprotein_ADH-like_sf"/>
</dbReference>
<organism evidence="2">
    <name type="scientific">hydrothermal vent metagenome</name>
    <dbReference type="NCBI Taxonomy" id="652676"/>
    <lineage>
        <taxon>unclassified sequences</taxon>
        <taxon>metagenomes</taxon>
        <taxon>ecological metagenomes</taxon>
    </lineage>
</organism>